<keyword evidence="2" id="KW-1185">Reference proteome</keyword>
<dbReference type="AlphaFoldDB" id="A0A1M2W6L5"/>
<proteinExistence type="predicted"/>
<dbReference type="EMBL" id="MNAD01000164">
    <property type="protein sequence ID" value="OJT15412.1"/>
    <property type="molecule type" value="Genomic_DNA"/>
</dbReference>
<accession>A0A1M2W6L5</accession>
<organism evidence="1 2">
    <name type="scientific">Trametes pubescens</name>
    <name type="common">White-rot fungus</name>
    <dbReference type="NCBI Taxonomy" id="154538"/>
    <lineage>
        <taxon>Eukaryota</taxon>
        <taxon>Fungi</taxon>
        <taxon>Dikarya</taxon>
        <taxon>Basidiomycota</taxon>
        <taxon>Agaricomycotina</taxon>
        <taxon>Agaricomycetes</taxon>
        <taxon>Polyporales</taxon>
        <taxon>Polyporaceae</taxon>
        <taxon>Trametes</taxon>
    </lineage>
</organism>
<dbReference type="OrthoDB" id="441771at2759"/>
<name>A0A1M2W6L5_TRAPU</name>
<sequence>MAEVIAKSNEHKVPCILSSEVILLNLAHLAQMIRQTQQEEDENFHPEFDGELDCIRSALFAWPPAETVAELPSAAAPEYIQAPLARL</sequence>
<dbReference type="Proteomes" id="UP000184267">
    <property type="component" value="Unassembled WGS sequence"/>
</dbReference>
<comment type="caution">
    <text evidence="1">The sequence shown here is derived from an EMBL/GenBank/DDBJ whole genome shotgun (WGS) entry which is preliminary data.</text>
</comment>
<gene>
    <name evidence="1" type="ORF">TRAPUB_8025</name>
</gene>
<protein>
    <submittedName>
        <fullName evidence="1">Uncharacterized protein</fullName>
    </submittedName>
</protein>
<evidence type="ECO:0000313" key="1">
    <source>
        <dbReference type="EMBL" id="OJT15412.1"/>
    </source>
</evidence>
<reference evidence="1 2" key="1">
    <citation type="submission" date="2016-10" db="EMBL/GenBank/DDBJ databases">
        <title>Genome sequence of the basidiomycete white-rot fungus Trametes pubescens.</title>
        <authorList>
            <person name="Makela M.R."/>
            <person name="Granchi Z."/>
            <person name="Peng M."/>
            <person name="De Vries R.P."/>
            <person name="Grigoriev I."/>
            <person name="Riley R."/>
            <person name="Hilden K."/>
        </authorList>
    </citation>
    <scope>NUCLEOTIDE SEQUENCE [LARGE SCALE GENOMIC DNA]</scope>
    <source>
        <strain evidence="1 2">FBCC735</strain>
    </source>
</reference>
<evidence type="ECO:0000313" key="2">
    <source>
        <dbReference type="Proteomes" id="UP000184267"/>
    </source>
</evidence>